<comment type="caution">
    <text evidence="5">The sequence shown here is derived from an EMBL/GenBank/DDBJ whole genome shotgun (WGS) entry which is preliminary data.</text>
</comment>
<keyword evidence="2" id="KW-0812">Transmembrane</keyword>
<dbReference type="Proteomes" id="UP000217083">
    <property type="component" value="Unassembled WGS sequence"/>
</dbReference>
<sequence length="473" mass="52860">MIKLRAYITFLTLVAIGYTIYSFSVYPLAATIILPIIFLTILAELSKVKVYMLESKEQVAVSWTTILSIGTLIGVGINEAIIVNIISGIVSSLYPNRLPLIKFLYNISSLVATLIVTNYLKAHFIEIPYIFSEPIVFGVVVSMLYIFSNYCFAIVLMKILTGKRYRDIMNDMLAPHLPHTLLIALVGGLLGVMFIEYGYFALLFTMLFVFLIGSILRFTAEGAKKRIDELEGSNSRASKLADELNQTLEEFIQSLTSTIDARDPYVYGHSMQVSNYSLVLASKLNLEEHEVEKIRIAGLLHDIGKISISEDILFKPGRLTKEEYEVIKTHAKIGEEILSKITSLKEVANLVGMHHERYDGKGYPYGLGGDDVPIGSYIIAVSDTLDTILSDRSYKKGLPPSEALSEINRWKGTQFHPDVVDKLNELREELGDDVFKNSAKLVDEAEITGQIVNRISVKKTIESLHKEKNISAS</sequence>
<dbReference type="CDD" id="cd00077">
    <property type="entry name" value="HDc"/>
    <property type="match status" value="1"/>
</dbReference>
<organism evidence="5 6">
    <name type="scientific">Lottiidibacillus patelloidae</name>
    <dbReference type="NCBI Taxonomy" id="2670334"/>
    <lineage>
        <taxon>Bacteria</taxon>
        <taxon>Bacillati</taxon>
        <taxon>Bacillota</taxon>
        <taxon>Bacilli</taxon>
        <taxon>Bacillales</taxon>
        <taxon>Bacillaceae</taxon>
        <taxon>Lottiidibacillus</taxon>
    </lineage>
</organism>
<feature type="transmembrane region" description="Helical" evidence="2">
    <location>
        <begin position="201"/>
        <end position="220"/>
    </location>
</feature>
<evidence type="ECO:0000313" key="6">
    <source>
        <dbReference type="Proteomes" id="UP000217083"/>
    </source>
</evidence>
<dbReference type="Gene3D" id="1.10.3210.10">
    <property type="entry name" value="Hypothetical protein af1432"/>
    <property type="match status" value="1"/>
</dbReference>
<dbReference type="InterPro" id="IPR006674">
    <property type="entry name" value="HD_domain"/>
</dbReference>
<reference evidence="5 6" key="2">
    <citation type="submission" date="2017-09" db="EMBL/GenBank/DDBJ databases">
        <title>Bacillus patelloidae sp. nov., isolated from the intestinal tract of a marine limpet.</title>
        <authorList>
            <person name="Liu R."/>
            <person name="Dong C."/>
            <person name="Shao Z."/>
        </authorList>
    </citation>
    <scope>NUCLEOTIDE SEQUENCE [LARGE SCALE GENOMIC DNA]</scope>
    <source>
        <strain evidence="5 6">SA5d-4</strain>
    </source>
</reference>
<feature type="transmembrane region" description="Helical" evidence="2">
    <location>
        <begin position="63"/>
        <end position="91"/>
    </location>
</feature>
<dbReference type="SUPFAM" id="SSF109604">
    <property type="entry name" value="HD-domain/PDEase-like"/>
    <property type="match status" value="1"/>
</dbReference>
<evidence type="ECO:0000259" key="4">
    <source>
        <dbReference type="PROSITE" id="PS51832"/>
    </source>
</evidence>
<feature type="transmembrane region" description="Helical" evidence="2">
    <location>
        <begin position="177"/>
        <end position="195"/>
    </location>
</feature>
<dbReference type="InterPro" id="IPR006675">
    <property type="entry name" value="HDIG_dom"/>
</dbReference>
<keyword evidence="1" id="KW-0175">Coiled coil</keyword>
<keyword evidence="2" id="KW-0472">Membrane</keyword>
<feature type="domain" description="HD" evidence="3">
    <location>
        <begin position="266"/>
        <end position="388"/>
    </location>
</feature>
<dbReference type="PROSITE" id="PS51831">
    <property type="entry name" value="HD"/>
    <property type="match status" value="1"/>
</dbReference>
<name>A0A263BSF1_9BACI</name>
<evidence type="ECO:0000313" key="5">
    <source>
        <dbReference type="EMBL" id="OZM56502.1"/>
    </source>
</evidence>
<feature type="coiled-coil region" evidence="1">
    <location>
        <begin position="220"/>
        <end position="250"/>
    </location>
</feature>
<dbReference type="PROSITE" id="PS51832">
    <property type="entry name" value="HD_GYP"/>
    <property type="match status" value="1"/>
</dbReference>
<dbReference type="EMBL" id="NPIA01000006">
    <property type="protein sequence ID" value="OZM56502.1"/>
    <property type="molecule type" value="Genomic_DNA"/>
</dbReference>
<evidence type="ECO:0000259" key="3">
    <source>
        <dbReference type="PROSITE" id="PS51831"/>
    </source>
</evidence>
<dbReference type="SMART" id="SM00471">
    <property type="entry name" value="HDc"/>
    <property type="match status" value="1"/>
</dbReference>
<dbReference type="NCBIfam" id="TIGR00277">
    <property type="entry name" value="HDIG"/>
    <property type="match status" value="1"/>
</dbReference>
<dbReference type="Pfam" id="PF13487">
    <property type="entry name" value="HD_5"/>
    <property type="match status" value="1"/>
</dbReference>
<evidence type="ECO:0000256" key="2">
    <source>
        <dbReference type="SAM" id="Phobius"/>
    </source>
</evidence>
<dbReference type="InterPro" id="IPR003607">
    <property type="entry name" value="HD/PDEase_dom"/>
</dbReference>
<gene>
    <name evidence="5" type="ORF">CIB95_12055</name>
</gene>
<protein>
    <submittedName>
        <fullName evidence="5">Uncharacterized protein</fullName>
    </submittedName>
</protein>
<accession>A0A263BSF1</accession>
<feature type="transmembrane region" description="Helical" evidence="2">
    <location>
        <begin position="103"/>
        <end position="120"/>
    </location>
</feature>
<proteinExistence type="predicted"/>
<dbReference type="InterPro" id="IPR037522">
    <property type="entry name" value="HD_GYP_dom"/>
</dbReference>
<keyword evidence="2" id="KW-1133">Transmembrane helix</keyword>
<dbReference type="RefSeq" id="WP_094925516.1">
    <property type="nucleotide sequence ID" value="NZ_NPIA01000006.1"/>
</dbReference>
<feature type="transmembrane region" description="Helical" evidence="2">
    <location>
        <begin position="135"/>
        <end position="156"/>
    </location>
</feature>
<feature type="transmembrane region" description="Helical" evidence="2">
    <location>
        <begin position="12"/>
        <end position="43"/>
    </location>
</feature>
<reference evidence="6" key="1">
    <citation type="submission" date="2017-08" db="EMBL/GenBank/DDBJ databases">
        <authorList>
            <person name="Huang Z."/>
        </authorList>
    </citation>
    <scope>NUCLEOTIDE SEQUENCE [LARGE SCALE GENOMIC DNA]</scope>
    <source>
        <strain evidence="6">SA5d-4</strain>
    </source>
</reference>
<feature type="domain" description="HD-GYP" evidence="4">
    <location>
        <begin position="244"/>
        <end position="439"/>
    </location>
</feature>
<dbReference type="PANTHER" id="PTHR43155">
    <property type="entry name" value="CYCLIC DI-GMP PHOSPHODIESTERASE PA4108-RELATED"/>
    <property type="match status" value="1"/>
</dbReference>
<evidence type="ECO:0000256" key="1">
    <source>
        <dbReference type="SAM" id="Coils"/>
    </source>
</evidence>
<keyword evidence="6" id="KW-1185">Reference proteome</keyword>
<dbReference type="AlphaFoldDB" id="A0A263BSF1"/>
<dbReference type="PANTHER" id="PTHR43155:SF2">
    <property type="entry name" value="CYCLIC DI-GMP PHOSPHODIESTERASE PA4108"/>
    <property type="match status" value="1"/>
</dbReference>